<keyword evidence="2" id="KW-1185">Reference proteome</keyword>
<accession>A0A8X6IZ36</accession>
<evidence type="ECO:0000313" key="2">
    <source>
        <dbReference type="Proteomes" id="UP000886998"/>
    </source>
</evidence>
<sequence>MVWLNVFIVPPQASYSVSDKCMGRGIETIIGGNPIKDHLKPLSRTDKHPIKINDRTSTISIDRLKPAFLLNDTDSTKGALPSTEK</sequence>
<gene>
    <name evidence="1" type="ORF">TNIN_386231</name>
</gene>
<dbReference type="Proteomes" id="UP000886998">
    <property type="component" value="Unassembled WGS sequence"/>
</dbReference>
<protein>
    <submittedName>
        <fullName evidence="1">Uncharacterized protein</fullName>
    </submittedName>
</protein>
<proteinExistence type="predicted"/>
<organism evidence="1 2">
    <name type="scientific">Trichonephila inaurata madagascariensis</name>
    <dbReference type="NCBI Taxonomy" id="2747483"/>
    <lineage>
        <taxon>Eukaryota</taxon>
        <taxon>Metazoa</taxon>
        <taxon>Ecdysozoa</taxon>
        <taxon>Arthropoda</taxon>
        <taxon>Chelicerata</taxon>
        <taxon>Arachnida</taxon>
        <taxon>Araneae</taxon>
        <taxon>Araneomorphae</taxon>
        <taxon>Entelegynae</taxon>
        <taxon>Araneoidea</taxon>
        <taxon>Nephilidae</taxon>
        <taxon>Trichonephila</taxon>
        <taxon>Trichonephila inaurata</taxon>
    </lineage>
</organism>
<evidence type="ECO:0000313" key="1">
    <source>
        <dbReference type="EMBL" id="GFS64763.1"/>
    </source>
</evidence>
<dbReference type="AlphaFoldDB" id="A0A8X6IZ36"/>
<name>A0A8X6IZ36_9ARAC</name>
<reference evidence="1" key="1">
    <citation type="submission" date="2020-08" db="EMBL/GenBank/DDBJ databases">
        <title>Multicomponent nature underlies the extraordinary mechanical properties of spider dragline silk.</title>
        <authorList>
            <person name="Kono N."/>
            <person name="Nakamura H."/>
            <person name="Mori M."/>
            <person name="Yoshida Y."/>
            <person name="Ohtoshi R."/>
            <person name="Malay A.D."/>
            <person name="Moran D.A.P."/>
            <person name="Tomita M."/>
            <person name="Numata K."/>
            <person name="Arakawa K."/>
        </authorList>
    </citation>
    <scope>NUCLEOTIDE SEQUENCE</scope>
</reference>
<dbReference type="EMBL" id="BMAV01028068">
    <property type="protein sequence ID" value="GFS64763.1"/>
    <property type="molecule type" value="Genomic_DNA"/>
</dbReference>
<comment type="caution">
    <text evidence="1">The sequence shown here is derived from an EMBL/GenBank/DDBJ whole genome shotgun (WGS) entry which is preliminary data.</text>
</comment>